<dbReference type="AlphaFoldDB" id="A0A6M3JMA5"/>
<organism evidence="2">
    <name type="scientific">viral metagenome</name>
    <dbReference type="NCBI Taxonomy" id="1070528"/>
    <lineage>
        <taxon>unclassified sequences</taxon>
        <taxon>metagenomes</taxon>
        <taxon>organismal metagenomes</taxon>
    </lineage>
</organism>
<protein>
    <submittedName>
        <fullName evidence="2">Uncharacterized protein</fullName>
    </submittedName>
</protein>
<dbReference type="EMBL" id="MT141775">
    <property type="protein sequence ID" value="QJA70235.1"/>
    <property type="molecule type" value="Genomic_DNA"/>
</dbReference>
<accession>A0A6M3JMA5</accession>
<sequence length="66" mass="7524">MNVSHETEDRRPGRPISERWGPCSKRITFAVPLVMYDSLTDYAAADGISLPEYLRRLAADATRRDE</sequence>
<proteinExistence type="predicted"/>
<feature type="region of interest" description="Disordered" evidence="1">
    <location>
        <begin position="1"/>
        <end position="21"/>
    </location>
</feature>
<evidence type="ECO:0000256" key="1">
    <source>
        <dbReference type="SAM" id="MobiDB-lite"/>
    </source>
</evidence>
<gene>
    <name evidence="2" type="ORF">MM415A03884_0008</name>
</gene>
<feature type="compositionally biased region" description="Basic and acidic residues" evidence="1">
    <location>
        <begin position="1"/>
        <end position="12"/>
    </location>
</feature>
<evidence type="ECO:0000313" key="2">
    <source>
        <dbReference type="EMBL" id="QJA70235.1"/>
    </source>
</evidence>
<name>A0A6M3JMA5_9ZZZZ</name>
<reference evidence="2" key="1">
    <citation type="submission" date="2020-03" db="EMBL/GenBank/DDBJ databases">
        <title>The deep terrestrial virosphere.</title>
        <authorList>
            <person name="Holmfeldt K."/>
            <person name="Nilsson E."/>
            <person name="Simone D."/>
            <person name="Lopez-Fernandez M."/>
            <person name="Wu X."/>
            <person name="de Brujin I."/>
            <person name="Lundin D."/>
            <person name="Andersson A."/>
            <person name="Bertilsson S."/>
            <person name="Dopson M."/>
        </authorList>
    </citation>
    <scope>NUCLEOTIDE SEQUENCE</scope>
    <source>
        <strain evidence="2">MM415A03884</strain>
    </source>
</reference>